<dbReference type="EMBL" id="JACHBS010000001">
    <property type="protein sequence ID" value="MBB5618184.1"/>
    <property type="molecule type" value="Genomic_DNA"/>
</dbReference>
<dbReference type="Proteomes" id="UP000552883">
    <property type="component" value="Unassembled WGS sequence"/>
</dbReference>
<dbReference type="EC" id="2.3.1.-" evidence="4"/>
<organism evidence="4 5">
    <name type="scientific">Microcella frigidaquae</name>
    <dbReference type="NCBI Taxonomy" id="424758"/>
    <lineage>
        <taxon>Bacteria</taxon>
        <taxon>Bacillati</taxon>
        <taxon>Actinomycetota</taxon>
        <taxon>Actinomycetes</taxon>
        <taxon>Micrococcales</taxon>
        <taxon>Microbacteriaceae</taxon>
        <taxon>Microcella</taxon>
    </lineage>
</organism>
<dbReference type="GO" id="GO:0016747">
    <property type="term" value="F:acyltransferase activity, transferring groups other than amino-acyl groups"/>
    <property type="evidence" value="ECO:0007669"/>
    <property type="project" value="InterPro"/>
</dbReference>
<keyword evidence="2 4" id="KW-0012">Acyltransferase</keyword>
<comment type="caution">
    <text evidence="4">The sequence shown here is derived from an EMBL/GenBank/DDBJ whole genome shotgun (WGS) entry which is preliminary data.</text>
</comment>
<evidence type="ECO:0000256" key="2">
    <source>
        <dbReference type="ARBA" id="ARBA00023315"/>
    </source>
</evidence>
<dbReference type="InterPro" id="IPR016181">
    <property type="entry name" value="Acyl_CoA_acyltransferase"/>
</dbReference>
<feature type="domain" description="N-acetyltransferase" evidence="3">
    <location>
        <begin position="4"/>
        <end position="152"/>
    </location>
</feature>
<reference evidence="4 5" key="1">
    <citation type="submission" date="2020-08" db="EMBL/GenBank/DDBJ databases">
        <title>Sequencing the genomes of 1000 actinobacteria strains.</title>
        <authorList>
            <person name="Klenk H.-P."/>
        </authorList>
    </citation>
    <scope>NUCLEOTIDE SEQUENCE [LARGE SCALE GENOMIC DNA]</scope>
    <source>
        <strain evidence="4 5">DSM 23889</strain>
    </source>
</reference>
<evidence type="ECO:0000313" key="5">
    <source>
        <dbReference type="Proteomes" id="UP000552883"/>
    </source>
</evidence>
<accession>A0A840XAH3</accession>
<dbReference type="Pfam" id="PF00583">
    <property type="entry name" value="Acetyltransf_1"/>
    <property type="match status" value="1"/>
</dbReference>
<dbReference type="InterPro" id="IPR000182">
    <property type="entry name" value="GNAT_dom"/>
</dbReference>
<evidence type="ECO:0000313" key="4">
    <source>
        <dbReference type="EMBL" id="MBB5618184.1"/>
    </source>
</evidence>
<protein>
    <submittedName>
        <fullName evidence="4">Putative acetyltransferase</fullName>
        <ecNumber evidence="4">2.3.1.-</ecNumber>
    </submittedName>
</protein>
<sequence>MITVTVEDPRQPEVEALLRAGDAYALSLYPPESCYMLNLDELGAPGVTVFVARDAQGRALGMAALVDRGDGTGELKRLYVDEAGRGQGIATTVMDALEAAAEAQGIRTLQLETGPKQLAAITLYERRGYRHIPNFGPYVGDEFSVCMEKPLGS</sequence>
<evidence type="ECO:0000256" key="1">
    <source>
        <dbReference type="ARBA" id="ARBA00022679"/>
    </source>
</evidence>
<evidence type="ECO:0000259" key="3">
    <source>
        <dbReference type="PROSITE" id="PS51186"/>
    </source>
</evidence>
<dbReference type="CDD" id="cd04301">
    <property type="entry name" value="NAT_SF"/>
    <property type="match status" value="1"/>
</dbReference>
<proteinExistence type="predicted"/>
<dbReference type="PROSITE" id="PS51186">
    <property type="entry name" value="GNAT"/>
    <property type="match status" value="1"/>
</dbReference>
<dbReference type="InterPro" id="IPR050832">
    <property type="entry name" value="Bact_Acetyltransf"/>
</dbReference>
<name>A0A840XAH3_9MICO</name>
<dbReference type="SUPFAM" id="SSF55729">
    <property type="entry name" value="Acyl-CoA N-acyltransferases (Nat)"/>
    <property type="match status" value="1"/>
</dbReference>
<dbReference type="PANTHER" id="PTHR43877:SF2">
    <property type="entry name" value="AMINOALKYLPHOSPHONATE N-ACETYLTRANSFERASE-RELATED"/>
    <property type="match status" value="1"/>
</dbReference>
<dbReference type="Gene3D" id="3.40.630.30">
    <property type="match status" value="1"/>
</dbReference>
<dbReference type="AlphaFoldDB" id="A0A840XAH3"/>
<dbReference type="RefSeq" id="WP_341799908.1">
    <property type="nucleotide sequence ID" value="NZ_BAAANZ010000004.1"/>
</dbReference>
<keyword evidence="5" id="KW-1185">Reference proteome</keyword>
<keyword evidence="1 4" id="KW-0808">Transferase</keyword>
<dbReference type="PANTHER" id="PTHR43877">
    <property type="entry name" value="AMINOALKYLPHOSPHONATE N-ACETYLTRANSFERASE-RELATED-RELATED"/>
    <property type="match status" value="1"/>
</dbReference>
<gene>
    <name evidence="4" type="ORF">BJ959_001680</name>
</gene>